<keyword evidence="2" id="KW-1185">Reference proteome</keyword>
<proteinExistence type="predicted"/>
<protein>
    <submittedName>
        <fullName evidence="1">Uncharacterized protein</fullName>
    </submittedName>
</protein>
<dbReference type="Proteomes" id="UP000724584">
    <property type="component" value="Unassembled WGS sequence"/>
</dbReference>
<evidence type="ECO:0000313" key="2">
    <source>
        <dbReference type="Proteomes" id="UP000724584"/>
    </source>
</evidence>
<organism evidence="1 2">
    <name type="scientific">Chaetomium tenue</name>
    <dbReference type="NCBI Taxonomy" id="1854479"/>
    <lineage>
        <taxon>Eukaryota</taxon>
        <taxon>Fungi</taxon>
        <taxon>Dikarya</taxon>
        <taxon>Ascomycota</taxon>
        <taxon>Pezizomycotina</taxon>
        <taxon>Sordariomycetes</taxon>
        <taxon>Sordariomycetidae</taxon>
        <taxon>Sordariales</taxon>
        <taxon>Chaetomiaceae</taxon>
        <taxon>Chaetomium</taxon>
    </lineage>
</organism>
<name>A0ACB7NZ31_9PEZI</name>
<evidence type="ECO:0000313" key="1">
    <source>
        <dbReference type="EMBL" id="KAH6622852.1"/>
    </source>
</evidence>
<accession>A0ACB7NZ31</accession>
<gene>
    <name evidence="1" type="ORF">F5144DRAFT_342451</name>
</gene>
<reference evidence="1 2" key="1">
    <citation type="journal article" date="2021" name="Nat. Commun.">
        <title>Genetic determinants of endophytism in the Arabidopsis root mycobiome.</title>
        <authorList>
            <person name="Mesny F."/>
            <person name="Miyauchi S."/>
            <person name="Thiergart T."/>
            <person name="Pickel B."/>
            <person name="Atanasova L."/>
            <person name="Karlsson M."/>
            <person name="Huettel B."/>
            <person name="Barry K.W."/>
            <person name="Haridas S."/>
            <person name="Chen C."/>
            <person name="Bauer D."/>
            <person name="Andreopoulos W."/>
            <person name="Pangilinan J."/>
            <person name="LaButti K."/>
            <person name="Riley R."/>
            <person name="Lipzen A."/>
            <person name="Clum A."/>
            <person name="Drula E."/>
            <person name="Henrissat B."/>
            <person name="Kohler A."/>
            <person name="Grigoriev I.V."/>
            <person name="Martin F.M."/>
            <person name="Hacquard S."/>
        </authorList>
    </citation>
    <scope>NUCLEOTIDE SEQUENCE [LARGE SCALE GENOMIC DNA]</scope>
    <source>
        <strain evidence="1 2">MPI-SDFR-AT-0079</strain>
    </source>
</reference>
<dbReference type="EMBL" id="JAGIZQ010000006">
    <property type="protein sequence ID" value="KAH6622852.1"/>
    <property type="molecule type" value="Genomic_DNA"/>
</dbReference>
<comment type="caution">
    <text evidence="1">The sequence shown here is derived from an EMBL/GenBank/DDBJ whole genome shotgun (WGS) entry which is preliminary data.</text>
</comment>
<sequence>MVNAAGWYYFGGFRGWWGSSLRRLRFRKFNVSSGLDAGVLGGWLICLSLRFGSAFGLVRFGSVRSGLRWFECRHSIYMVELFGGGGWRWFVTILCVCSCWRFNTRMYTPFKGCSLVIVGHLPRDRRLG</sequence>